<dbReference type="AlphaFoldDB" id="A0A0G3EJ24"/>
<dbReference type="KEGG" id="vbl:L21SP4_02205"/>
<protein>
    <submittedName>
        <fullName evidence="2">Uncharacterized protein</fullName>
    </submittedName>
</protein>
<evidence type="ECO:0000313" key="2">
    <source>
        <dbReference type="EMBL" id="AKJ65432.1"/>
    </source>
</evidence>
<evidence type="ECO:0000313" key="3">
    <source>
        <dbReference type="Proteomes" id="UP000035268"/>
    </source>
</evidence>
<name>A0A0G3EJ24_9BACT</name>
<dbReference type="OrthoDB" id="350508at2"/>
<reference evidence="2 3" key="2">
    <citation type="journal article" date="2016" name="ISME J.">
        <title>Characterization of the first cultured representative of Verrucomicrobia subdivision 5 indicates the proposal of a novel phylum.</title>
        <authorList>
            <person name="Spring S."/>
            <person name="Bunk B."/>
            <person name="Sproer C."/>
            <person name="Schumann P."/>
            <person name="Rohde M."/>
            <person name="Tindall B.J."/>
            <person name="Klenk H.P."/>
        </authorList>
    </citation>
    <scope>NUCLEOTIDE SEQUENCE [LARGE SCALE GENOMIC DNA]</scope>
    <source>
        <strain evidence="2 3">L21-Fru-AB</strain>
    </source>
</reference>
<evidence type="ECO:0000256" key="1">
    <source>
        <dbReference type="SAM" id="MobiDB-lite"/>
    </source>
</evidence>
<dbReference type="Proteomes" id="UP000035268">
    <property type="component" value="Chromosome"/>
</dbReference>
<organism evidence="2 3">
    <name type="scientific">Kiritimatiella glycovorans</name>
    <dbReference type="NCBI Taxonomy" id="1307763"/>
    <lineage>
        <taxon>Bacteria</taxon>
        <taxon>Pseudomonadati</taxon>
        <taxon>Kiritimatiellota</taxon>
        <taxon>Kiritimatiellia</taxon>
        <taxon>Kiritimatiellales</taxon>
        <taxon>Kiritimatiellaceae</taxon>
        <taxon>Kiritimatiella</taxon>
    </lineage>
</organism>
<sequence>MRHHRATEWEQRLEDVFDEIDAELEETYGDRYRRYAGRPGAGETSDPSADGLFNIGAQFSPGYSSGRGPGYVVEIRTATREDVTDEFREKLFDEVRERLEKKLPQSFPGKTLSVERYGSRLHISGDLSLGEA</sequence>
<keyword evidence="3" id="KW-1185">Reference proteome</keyword>
<dbReference type="STRING" id="1307763.L21SP4_02205"/>
<feature type="region of interest" description="Disordered" evidence="1">
    <location>
        <begin position="34"/>
        <end position="53"/>
    </location>
</feature>
<accession>A0A0G3EJ24</accession>
<proteinExistence type="predicted"/>
<dbReference type="RefSeq" id="WP_052882664.1">
    <property type="nucleotide sequence ID" value="NZ_CP010904.1"/>
</dbReference>
<dbReference type="EMBL" id="CP010904">
    <property type="protein sequence ID" value="AKJ65432.1"/>
    <property type="molecule type" value="Genomic_DNA"/>
</dbReference>
<gene>
    <name evidence="2" type="ORF">L21SP4_02205</name>
</gene>
<reference evidence="3" key="1">
    <citation type="submission" date="2015-02" db="EMBL/GenBank/DDBJ databases">
        <title>Description and complete genome sequence of the first cultured representative of the subdivision 5 of the Verrucomicrobia phylum.</title>
        <authorList>
            <person name="Spring S."/>
            <person name="Bunk B."/>
            <person name="Sproer C."/>
            <person name="Klenk H.-P."/>
        </authorList>
    </citation>
    <scope>NUCLEOTIDE SEQUENCE [LARGE SCALE GENOMIC DNA]</scope>
    <source>
        <strain evidence="3">L21-Fru-AB</strain>
    </source>
</reference>